<evidence type="ECO:0000313" key="2">
    <source>
        <dbReference type="Proteomes" id="UP000214596"/>
    </source>
</evidence>
<organism evidence="1 2">
    <name type="scientific">Vibrio parahaemolyticus</name>
    <dbReference type="NCBI Taxonomy" id="670"/>
    <lineage>
        <taxon>Bacteria</taxon>
        <taxon>Pseudomonadati</taxon>
        <taxon>Pseudomonadota</taxon>
        <taxon>Gammaproteobacteria</taxon>
        <taxon>Vibrionales</taxon>
        <taxon>Vibrionaceae</taxon>
        <taxon>Vibrio</taxon>
    </lineage>
</organism>
<accession>A0A227J9U5</accession>
<dbReference type="EMBL" id="NIXT01001489">
    <property type="protein sequence ID" value="OXE31165.1"/>
    <property type="molecule type" value="Genomic_DNA"/>
</dbReference>
<dbReference type="Proteomes" id="UP000214596">
    <property type="component" value="Unassembled WGS sequence"/>
</dbReference>
<protein>
    <submittedName>
        <fullName evidence="1">Uncharacterized protein</fullName>
    </submittedName>
</protein>
<reference evidence="1 2" key="1">
    <citation type="journal article" date="2017" name="Appl. Environ. Microbiol.">
        <title>Parallel evolution of two clades of a major Atlantic endemic Vibrio parahaemolyticus pathogen lineage by independent acquisition of related pathogenicity islands.</title>
        <authorList>
            <person name="Xu F."/>
            <person name="Gonzalez-Escalona N."/>
            <person name="Drees K.P."/>
            <person name="Sebra R.P."/>
            <person name="Cooper V.S."/>
            <person name="Jones S.H."/>
            <person name="Whistler C.A."/>
        </authorList>
    </citation>
    <scope>NUCLEOTIDE SEQUENCE [LARGE SCALE GENOMIC DNA]</scope>
    <source>
        <strain evidence="1 2">MAVP-3</strain>
    </source>
</reference>
<evidence type="ECO:0000313" key="1">
    <source>
        <dbReference type="EMBL" id="OXE31165.1"/>
    </source>
</evidence>
<feature type="non-terminal residue" evidence="1">
    <location>
        <position position="1"/>
    </location>
</feature>
<sequence length="49" mass="5666">CDVVYNDLNAVAKVWQWFKDMQIVGDVDHYYFDIQSGQCGQACNHLSQI</sequence>
<gene>
    <name evidence="1" type="ORF">CA163_19510</name>
</gene>
<name>A0A227J9U5_VIBPH</name>
<proteinExistence type="predicted"/>
<comment type="caution">
    <text evidence="1">The sequence shown here is derived from an EMBL/GenBank/DDBJ whole genome shotgun (WGS) entry which is preliminary data.</text>
</comment>
<dbReference type="AlphaFoldDB" id="A0A227J9U5"/>